<dbReference type="AlphaFoldDB" id="A0A2A3Z630"/>
<dbReference type="Proteomes" id="UP000217564">
    <property type="component" value="Unassembled WGS sequence"/>
</dbReference>
<reference evidence="4 5" key="1">
    <citation type="journal article" date="2017" name="Elife">
        <title>Extensive horizontal gene transfer in cheese-associated bacteria.</title>
        <authorList>
            <person name="Bonham K.S."/>
            <person name="Wolfe B.E."/>
            <person name="Dutton R.J."/>
        </authorList>
    </citation>
    <scope>NUCLEOTIDE SEQUENCE [LARGE SCALE GENOMIC DNA]</scope>
    <source>
        <strain evidence="3 4">947_7</strain>
        <strain evidence="2 5">962_8</strain>
    </source>
</reference>
<evidence type="ECO:0000313" key="3">
    <source>
        <dbReference type="EMBL" id="PCC47036.1"/>
    </source>
</evidence>
<dbReference type="InterPro" id="IPR052519">
    <property type="entry name" value="Euk-type_GlcNAc_Kinase"/>
</dbReference>
<sequence length="359" mass="36512">MTGLVLGIDIGGTGSRVALAALDASAGRLTDVGADSDTVPDSDKDCIATLGTLTGPGVSIGADGSNAPQLIRRLVSAAREAWPEHLDSVRGIGIGATGIASLSTDIGELARSFAAEAKAETAVAIDAVTAHLGALDGRGGAVTVLGTGAIAIAHPGPDSQGLLLPTWTRVDGWGHLFGDRGGGAWLGRCALEVALKCHDGVDVRGARLLDAATQRFGDPETWPAQFYTRDDRAGLLAEFAVDLANLVRAGDPAAAELLAAAGREAARSAIAAGRSAFPTDRSEILGIRHGGDAPLRVALTGGLRQAGEALIDEFRVEAMRLSAEASVVEPAGDPLRGALTLASHAADGRVRPQPGVLWM</sequence>
<dbReference type="SUPFAM" id="SSF53067">
    <property type="entry name" value="Actin-like ATPase domain"/>
    <property type="match status" value="1"/>
</dbReference>
<dbReference type="PANTHER" id="PTHR43190:SF3">
    <property type="entry name" value="N-ACETYL-D-GLUCOSAMINE KINASE"/>
    <property type="match status" value="1"/>
</dbReference>
<evidence type="ECO:0000259" key="1">
    <source>
        <dbReference type="Pfam" id="PF01869"/>
    </source>
</evidence>
<dbReference type="EMBL" id="NRGP01000011">
    <property type="protein sequence ID" value="PCC47036.1"/>
    <property type="molecule type" value="Genomic_DNA"/>
</dbReference>
<dbReference type="Gene3D" id="3.30.420.40">
    <property type="match status" value="2"/>
</dbReference>
<dbReference type="InterPro" id="IPR043129">
    <property type="entry name" value="ATPase_NBD"/>
</dbReference>
<dbReference type="Proteomes" id="UP000218620">
    <property type="component" value="Unassembled WGS sequence"/>
</dbReference>
<dbReference type="EMBL" id="NRGQ01000025">
    <property type="protein sequence ID" value="PCC41935.1"/>
    <property type="molecule type" value="Genomic_DNA"/>
</dbReference>
<organism evidence="3 4">
    <name type="scientific">Brevibacterium aurantiacum</name>
    <dbReference type="NCBI Taxonomy" id="273384"/>
    <lineage>
        <taxon>Bacteria</taxon>
        <taxon>Bacillati</taxon>
        <taxon>Actinomycetota</taxon>
        <taxon>Actinomycetes</taxon>
        <taxon>Micrococcales</taxon>
        <taxon>Brevibacteriaceae</taxon>
        <taxon>Brevibacterium</taxon>
    </lineage>
</organism>
<feature type="domain" description="ATPase BadF/BadG/BcrA/BcrD type" evidence="1">
    <location>
        <begin position="6"/>
        <end position="318"/>
    </location>
</feature>
<dbReference type="Pfam" id="PF01869">
    <property type="entry name" value="BcrAD_BadFG"/>
    <property type="match status" value="1"/>
</dbReference>
<gene>
    <name evidence="3" type="ORF">CIK64_08000</name>
    <name evidence="2" type="ORF">CIK65_14885</name>
</gene>
<name>A0A2A3Z630_BREAU</name>
<comment type="caution">
    <text evidence="3">The sequence shown here is derived from an EMBL/GenBank/DDBJ whole genome shotgun (WGS) entry which is preliminary data.</text>
</comment>
<evidence type="ECO:0000313" key="4">
    <source>
        <dbReference type="Proteomes" id="UP000217564"/>
    </source>
</evidence>
<evidence type="ECO:0000313" key="5">
    <source>
        <dbReference type="Proteomes" id="UP000218620"/>
    </source>
</evidence>
<evidence type="ECO:0000313" key="2">
    <source>
        <dbReference type="EMBL" id="PCC41935.1"/>
    </source>
</evidence>
<accession>A0A2A3Z630</accession>
<protein>
    <recommendedName>
        <fullName evidence="1">ATPase BadF/BadG/BcrA/BcrD type domain-containing protein</fullName>
    </recommendedName>
</protein>
<dbReference type="RefSeq" id="WP_009882503.1">
    <property type="nucleotide sequence ID" value="NZ_AAGP01000008.1"/>
</dbReference>
<dbReference type="InterPro" id="IPR002731">
    <property type="entry name" value="ATPase_BadF"/>
</dbReference>
<proteinExistence type="predicted"/>
<dbReference type="PANTHER" id="PTHR43190">
    <property type="entry name" value="N-ACETYL-D-GLUCOSAMINE KINASE"/>
    <property type="match status" value="1"/>
</dbReference>